<reference evidence="2 3" key="1">
    <citation type="journal article" date="2014" name="Int. J. Syst. Evol. Microbiol.">
        <title>Complete genome sequence of Corynebacterium casei LMG S-19264T (=DSM 44701T), isolated from a smear-ripened cheese.</title>
        <authorList>
            <consortium name="US DOE Joint Genome Institute (JGI-PGF)"/>
            <person name="Walter F."/>
            <person name="Albersmeier A."/>
            <person name="Kalinowski J."/>
            <person name="Ruckert C."/>
        </authorList>
    </citation>
    <scope>NUCLEOTIDE SEQUENCE [LARGE SCALE GENOMIC DNA]</scope>
    <source>
        <strain evidence="2 3">CGMCC 4.7215</strain>
    </source>
</reference>
<keyword evidence="1" id="KW-0812">Transmembrane</keyword>
<dbReference type="EMBL" id="JBHSZQ010000014">
    <property type="protein sequence ID" value="MFC7126043.1"/>
    <property type="molecule type" value="Genomic_DNA"/>
</dbReference>
<proteinExistence type="predicted"/>
<dbReference type="RefSeq" id="WP_267639018.1">
    <property type="nucleotide sequence ID" value="NZ_JAODIY010000047.1"/>
</dbReference>
<sequence>MSTRHENTVLRDIARGVVFLGGLAVTAMSMASGFIWASQSKVVLVYVAGFLSWTGYLVAHYGVTGVFVDDANGPEQKGTADKAESGHQDSGAAADTNWSLLGVLTQLRAIAPANPVRAVGFVAGIGILVVGIAVLAWYVRHENHLLGNIGSGMFLGGYVLAHYFDTGKPL</sequence>
<feature type="transmembrane region" description="Helical" evidence="1">
    <location>
        <begin position="145"/>
        <end position="164"/>
    </location>
</feature>
<organism evidence="2 3">
    <name type="scientific">Halovenus rubra</name>
    <dbReference type="NCBI Taxonomy" id="869890"/>
    <lineage>
        <taxon>Archaea</taxon>
        <taxon>Methanobacteriati</taxon>
        <taxon>Methanobacteriota</taxon>
        <taxon>Stenosarchaea group</taxon>
        <taxon>Halobacteria</taxon>
        <taxon>Halobacteriales</taxon>
        <taxon>Haloarculaceae</taxon>
        <taxon>Halovenus</taxon>
    </lineage>
</organism>
<keyword evidence="1" id="KW-1133">Transmembrane helix</keyword>
<feature type="transmembrane region" description="Helical" evidence="1">
    <location>
        <begin position="12"/>
        <end position="37"/>
    </location>
</feature>
<evidence type="ECO:0000313" key="3">
    <source>
        <dbReference type="Proteomes" id="UP001596414"/>
    </source>
</evidence>
<accession>A0ABD5X7Y7</accession>
<feature type="transmembrane region" description="Helical" evidence="1">
    <location>
        <begin position="118"/>
        <end position="139"/>
    </location>
</feature>
<name>A0ABD5X7Y7_9EURY</name>
<protein>
    <submittedName>
        <fullName evidence="2">Uncharacterized protein</fullName>
    </submittedName>
</protein>
<gene>
    <name evidence="2" type="ORF">ACFQJ7_08335</name>
</gene>
<dbReference type="Proteomes" id="UP001596414">
    <property type="component" value="Unassembled WGS sequence"/>
</dbReference>
<evidence type="ECO:0000256" key="1">
    <source>
        <dbReference type="SAM" id="Phobius"/>
    </source>
</evidence>
<comment type="caution">
    <text evidence="2">The sequence shown here is derived from an EMBL/GenBank/DDBJ whole genome shotgun (WGS) entry which is preliminary data.</text>
</comment>
<feature type="transmembrane region" description="Helical" evidence="1">
    <location>
        <begin position="43"/>
        <end position="68"/>
    </location>
</feature>
<keyword evidence="1" id="KW-0472">Membrane</keyword>
<evidence type="ECO:0000313" key="2">
    <source>
        <dbReference type="EMBL" id="MFC7126043.1"/>
    </source>
</evidence>
<dbReference type="AlphaFoldDB" id="A0ABD5X7Y7"/>